<dbReference type="PROSITE" id="PS01124">
    <property type="entry name" value="HTH_ARAC_FAMILY_2"/>
    <property type="match status" value="1"/>
</dbReference>
<keyword evidence="7" id="KW-0804">Transcription</keyword>
<dbReference type="Pfam" id="PF12833">
    <property type="entry name" value="HTH_18"/>
    <property type="match status" value="1"/>
</dbReference>
<feature type="region of interest" description="Disordered" evidence="9">
    <location>
        <begin position="141"/>
        <end position="163"/>
    </location>
</feature>
<keyword evidence="13" id="KW-1185">Reference proteome</keyword>
<dbReference type="PROSITE" id="PS50110">
    <property type="entry name" value="RESPONSE_REGULATORY"/>
    <property type="match status" value="1"/>
</dbReference>
<comment type="subcellular location">
    <subcellularLocation>
        <location evidence="1">Cytoplasm</location>
    </subcellularLocation>
</comment>
<dbReference type="PANTHER" id="PTHR42713:SF3">
    <property type="entry name" value="TRANSCRIPTIONAL REGULATORY PROTEIN HPTR"/>
    <property type="match status" value="1"/>
</dbReference>
<evidence type="ECO:0000256" key="9">
    <source>
        <dbReference type="SAM" id="MobiDB-lite"/>
    </source>
</evidence>
<evidence type="ECO:0000256" key="3">
    <source>
        <dbReference type="ARBA" id="ARBA00022553"/>
    </source>
</evidence>
<name>A0A6H2H132_9BACL</name>
<organism evidence="12 13">
    <name type="scientific">Paenibacillus albicereus</name>
    <dbReference type="NCBI Taxonomy" id="2726185"/>
    <lineage>
        <taxon>Bacteria</taxon>
        <taxon>Bacillati</taxon>
        <taxon>Bacillota</taxon>
        <taxon>Bacilli</taxon>
        <taxon>Bacillales</taxon>
        <taxon>Paenibacillaceae</taxon>
        <taxon>Paenibacillus</taxon>
    </lineage>
</organism>
<dbReference type="GO" id="GO:0003700">
    <property type="term" value="F:DNA-binding transcription factor activity"/>
    <property type="evidence" value="ECO:0007669"/>
    <property type="project" value="InterPro"/>
</dbReference>
<evidence type="ECO:0000256" key="4">
    <source>
        <dbReference type="ARBA" id="ARBA00023012"/>
    </source>
</evidence>
<proteinExistence type="predicted"/>
<dbReference type="KEGG" id="palr:HGI30_18465"/>
<dbReference type="SUPFAM" id="SSF52172">
    <property type="entry name" value="CheY-like"/>
    <property type="match status" value="1"/>
</dbReference>
<evidence type="ECO:0000256" key="1">
    <source>
        <dbReference type="ARBA" id="ARBA00004496"/>
    </source>
</evidence>
<accession>A0A6H2H132</accession>
<evidence type="ECO:0000313" key="13">
    <source>
        <dbReference type="Proteomes" id="UP000502136"/>
    </source>
</evidence>
<sequence length="269" mass="30474">MIREGGGCVRYKVLLVDDEELDLKGMLTFIPWERLGLEVAGAVHNGYAAYELLERERVDILVTDVHMPSMNGLELAEKALALYGSLRVIFVSGYQDFQYVKQALQLRAWGYVLKPMDDQELEAALLKLVQQLDAEKEALAAAAPADSTAKEEPRPSGAGKGSSKNAKLIVSMMAFIEDHLHENLTLKLLADEFSFSPNYLGALFKEETGVNFSEHLIDRRMHKAGELLRETRLRIYEIADKVGYRYMPYFSRQFKETFGVTPNEFRRMG</sequence>
<dbReference type="Proteomes" id="UP000502136">
    <property type="component" value="Chromosome"/>
</dbReference>
<keyword evidence="6" id="KW-0238">DNA-binding</keyword>
<dbReference type="SMART" id="SM00448">
    <property type="entry name" value="REC"/>
    <property type="match status" value="1"/>
</dbReference>
<reference evidence="12 13" key="1">
    <citation type="submission" date="2020-04" db="EMBL/GenBank/DDBJ databases">
        <title>Novel Paenibacillus strain UniB2 isolated from commercial digestive syrup.</title>
        <authorList>
            <person name="Thorat V."/>
            <person name="Kirdat K."/>
            <person name="Tiwarekar B."/>
            <person name="Yadav A."/>
        </authorList>
    </citation>
    <scope>NUCLEOTIDE SEQUENCE [LARGE SCALE GENOMIC DNA]</scope>
    <source>
        <strain evidence="12 13">UniB2</strain>
    </source>
</reference>
<dbReference type="SUPFAM" id="SSF46689">
    <property type="entry name" value="Homeodomain-like"/>
    <property type="match status" value="2"/>
</dbReference>
<dbReference type="PRINTS" id="PR00032">
    <property type="entry name" value="HTHARAC"/>
</dbReference>
<evidence type="ECO:0000259" key="11">
    <source>
        <dbReference type="PROSITE" id="PS50110"/>
    </source>
</evidence>
<gene>
    <name evidence="12" type="ORF">HGI30_18465</name>
</gene>
<dbReference type="Gene3D" id="3.40.50.2300">
    <property type="match status" value="1"/>
</dbReference>
<keyword evidence="2" id="KW-0963">Cytoplasm</keyword>
<dbReference type="GO" id="GO:0000160">
    <property type="term" value="P:phosphorelay signal transduction system"/>
    <property type="evidence" value="ECO:0007669"/>
    <property type="project" value="UniProtKB-KW"/>
</dbReference>
<dbReference type="Gene3D" id="1.10.10.60">
    <property type="entry name" value="Homeodomain-like"/>
    <property type="match status" value="2"/>
</dbReference>
<dbReference type="InterPro" id="IPR011006">
    <property type="entry name" value="CheY-like_superfamily"/>
</dbReference>
<dbReference type="PANTHER" id="PTHR42713">
    <property type="entry name" value="HISTIDINE KINASE-RELATED"/>
    <property type="match status" value="1"/>
</dbReference>
<evidence type="ECO:0000256" key="7">
    <source>
        <dbReference type="ARBA" id="ARBA00023163"/>
    </source>
</evidence>
<protein>
    <submittedName>
        <fullName evidence="12">Response regulator</fullName>
    </submittedName>
</protein>
<dbReference type="InterPro" id="IPR001789">
    <property type="entry name" value="Sig_transdc_resp-reg_receiver"/>
</dbReference>
<feature type="modified residue" description="4-aspartylphosphate" evidence="8">
    <location>
        <position position="64"/>
    </location>
</feature>
<keyword evidence="4" id="KW-0902">Two-component regulatory system</keyword>
<dbReference type="AlphaFoldDB" id="A0A6H2H132"/>
<dbReference type="Pfam" id="PF00072">
    <property type="entry name" value="Response_reg"/>
    <property type="match status" value="1"/>
</dbReference>
<dbReference type="GO" id="GO:0005737">
    <property type="term" value="C:cytoplasm"/>
    <property type="evidence" value="ECO:0007669"/>
    <property type="project" value="UniProtKB-SubCell"/>
</dbReference>
<dbReference type="EMBL" id="CP051428">
    <property type="protein sequence ID" value="QJC53362.1"/>
    <property type="molecule type" value="Genomic_DNA"/>
</dbReference>
<feature type="domain" description="HTH araC/xylS-type" evidence="10">
    <location>
        <begin position="170"/>
        <end position="268"/>
    </location>
</feature>
<keyword evidence="3 8" id="KW-0597">Phosphoprotein</keyword>
<dbReference type="GO" id="GO:0043565">
    <property type="term" value="F:sequence-specific DNA binding"/>
    <property type="evidence" value="ECO:0007669"/>
    <property type="project" value="InterPro"/>
</dbReference>
<evidence type="ECO:0000313" key="12">
    <source>
        <dbReference type="EMBL" id="QJC53362.1"/>
    </source>
</evidence>
<dbReference type="InterPro" id="IPR020449">
    <property type="entry name" value="Tscrpt_reg_AraC-type_HTH"/>
</dbReference>
<evidence type="ECO:0000256" key="6">
    <source>
        <dbReference type="ARBA" id="ARBA00023125"/>
    </source>
</evidence>
<dbReference type="CDD" id="cd17536">
    <property type="entry name" value="REC_YesN-like"/>
    <property type="match status" value="1"/>
</dbReference>
<evidence type="ECO:0000256" key="8">
    <source>
        <dbReference type="PROSITE-ProRule" id="PRU00169"/>
    </source>
</evidence>
<evidence type="ECO:0000259" key="10">
    <source>
        <dbReference type="PROSITE" id="PS01124"/>
    </source>
</evidence>
<evidence type="ECO:0000256" key="2">
    <source>
        <dbReference type="ARBA" id="ARBA00022490"/>
    </source>
</evidence>
<feature type="domain" description="Response regulatory" evidence="11">
    <location>
        <begin position="12"/>
        <end position="129"/>
    </location>
</feature>
<dbReference type="InterPro" id="IPR018060">
    <property type="entry name" value="HTH_AraC"/>
</dbReference>
<dbReference type="SMART" id="SM00342">
    <property type="entry name" value="HTH_ARAC"/>
    <property type="match status" value="1"/>
</dbReference>
<dbReference type="InterPro" id="IPR009057">
    <property type="entry name" value="Homeodomain-like_sf"/>
</dbReference>
<evidence type="ECO:0000256" key="5">
    <source>
        <dbReference type="ARBA" id="ARBA00023015"/>
    </source>
</evidence>
<dbReference type="InterPro" id="IPR051552">
    <property type="entry name" value="HptR"/>
</dbReference>
<keyword evidence="5" id="KW-0805">Transcription regulation</keyword>